<dbReference type="EMBL" id="MU118127">
    <property type="protein sequence ID" value="KAF9644625.1"/>
    <property type="molecule type" value="Genomic_DNA"/>
</dbReference>
<comment type="caution">
    <text evidence="1">The sequence shown here is derived from an EMBL/GenBank/DDBJ whole genome shotgun (WGS) entry which is preliminary data.</text>
</comment>
<proteinExistence type="predicted"/>
<protein>
    <submittedName>
        <fullName evidence="1">Uncharacterized protein</fullName>
    </submittedName>
</protein>
<reference evidence="1" key="2">
    <citation type="journal article" date="2020" name="Nat. Commun.">
        <title>Large-scale genome sequencing of mycorrhizal fungi provides insights into the early evolution of symbiotic traits.</title>
        <authorList>
            <person name="Miyauchi S."/>
            <person name="Kiss E."/>
            <person name="Kuo A."/>
            <person name="Drula E."/>
            <person name="Kohler A."/>
            <person name="Sanchez-Garcia M."/>
            <person name="Morin E."/>
            <person name="Andreopoulos B."/>
            <person name="Barry K.W."/>
            <person name="Bonito G."/>
            <person name="Buee M."/>
            <person name="Carver A."/>
            <person name="Chen C."/>
            <person name="Cichocki N."/>
            <person name="Clum A."/>
            <person name="Culley D."/>
            <person name="Crous P.W."/>
            <person name="Fauchery L."/>
            <person name="Girlanda M."/>
            <person name="Hayes R.D."/>
            <person name="Keri Z."/>
            <person name="LaButti K."/>
            <person name="Lipzen A."/>
            <person name="Lombard V."/>
            <person name="Magnuson J."/>
            <person name="Maillard F."/>
            <person name="Murat C."/>
            <person name="Nolan M."/>
            <person name="Ohm R.A."/>
            <person name="Pangilinan J."/>
            <person name="Pereira M.F."/>
            <person name="Perotto S."/>
            <person name="Peter M."/>
            <person name="Pfister S."/>
            <person name="Riley R."/>
            <person name="Sitrit Y."/>
            <person name="Stielow J.B."/>
            <person name="Szollosi G."/>
            <person name="Zifcakova L."/>
            <person name="Stursova M."/>
            <person name="Spatafora J.W."/>
            <person name="Tedersoo L."/>
            <person name="Vaario L.M."/>
            <person name="Yamada A."/>
            <person name="Yan M."/>
            <person name="Wang P."/>
            <person name="Xu J."/>
            <person name="Bruns T."/>
            <person name="Baldrian P."/>
            <person name="Vilgalys R."/>
            <person name="Dunand C."/>
            <person name="Henrissat B."/>
            <person name="Grigoriev I.V."/>
            <person name="Hibbett D."/>
            <person name="Nagy L.G."/>
            <person name="Martin F.M."/>
        </authorList>
    </citation>
    <scope>NUCLEOTIDE SEQUENCE</scope>
    <source>
        <strain evidence="1">P2</strain>
    </source>
</reference>
<reference evidence="1" key="1">
    <citation type="submission" date="2019-10" db="EMBL/GenBank/DDBJ databases">
        <authorList>
            <consortium name="DOE Joint Genome Institute"/>
            <person name="Kuo A."/>
            <person name="Miyauchi S."/>
            <person name="Kiss E."/>
            <person name="Drula E."/>
            <person name="Kohler A."/>
            <person name="Sanchez-Garcia M."/>
            <person name="Andreopoulos B."/>
            <person name="Barry K.W."/>
            <person name="Bonito G."/>
            <person name="Buee M."/>
            <person name="Carver A."/>
            <person name="Chen C."/>
            <person name="Cichocki N."/>
            <person name="Clum A."/>
            <person name="Culley D."/>
            <person name="Crous P.W."/>
            <person name="Fauchery L."/>
            <person name="Girlanda M."/>
            <person name="Hayes R."/>
            <person name="Keri Z."/>
            <person name="Labutti K."/>
            <person name="Lipzen A."/>
            <person name="Lombard V."/>
            <person name="Magnuson J."/>
            <person name="Maillard F."/>
            <person name="Morin E."/>
            <person name="Murat C."/>
            <person name="Nolan M."/>
            <person name="Ohm R."/>
            <person name="Pangilinan J."/>
            <person name="Pereira M."/>
            <person name="Perotto S."/>
            <person name="Peter M."/>
            <person name="Riley R."/>
            <person name="Sitrit Y."/>
            <person name="Stielow B."/>
            <person name="Szollosi G."/>
            <person name="Zifcakova L."/>
            <person name="Stursova M."/>
            <person name="Spatafora J.W."/>
            <person name="Tedersoo L."/>
            <person name="Vaario L.-M."/>
            <person name="Yamada A."/>
            <person name="Yan M."/>
            <person name="Wang P."/>
            <person name="Xu J."/>
            <person name="Bruns T."/>
            <person name="Baldrian P."/>
            <person name="Vilgalys R."/>
            <person name="Henrissat B."/>
            <person name="Grigoriev I.V."/>
            <person name="Hibbett D."/>
            <person name="Nagy L.G."/>
            <person name="Martin F.M."/>
        </authorList>
    </citation>
    <scope>NUCLEOTIDE SEQUENCE</scope>
    <source>
        <strain evidence="1">P2</strain>
    </source>
</reference>
<dbReference type="Proteomes" id="UP000886501">
    <property type="component" value="Unassembled WGS sequence"/>
</dbReference>
<accession>A0ACB6Z5G3</accession>
<organism evidence="1 2">
    <name type="scientific">Thelephora ganbajun</name>
    <name type="common">Ganba fungus</name>
    <dbReference type="NCBI Taxonomy" id="370292"/>
    <lineage>
        <taxon>Eukaryota</taxon>
        <taxon>Fungi</taxon>
        <taxon>Dikarya</taxon>
        <taxon>Basidiomycota</taxon>
        <taxon>Agaricomycotina</taxon>
        <taxon>Agaricomycetes</taxon>
        <taxon>Thelephorales</taxon>
        <taxon>Thelephoraceae</taxon>
        <taxon>Thelephora</taxon>
    </lineage>
</organism>
<evidence type="ECO:0000313" key="2">
    <source>
        <dbReference type="Proteomes" id="UP000886501"/>
    </source>
</evidence>
<gene>
    <name evidence="1" type="ORF">BDM02DRAFT_3121581</name>
</gene>
<sequence length="177" mass="19393">MVGWVKQGIVSSPVPLATSLNLSLAGRRRKFRLSMNHTPIKGTAPYSPARHAHTPVDKIRTDSTDICPTPTLLLARRQLLTGLSRLIWLVDHVPAISRITEFFRNEDTVYTVASNPHLRGSVGTKPSPLDNPSDQHKQAGQARGLSEDIAQIWDCDATVSCLRDSLTCAGPRSDGNY</sequence>
<keyword evidence="2" id="KW-1185">Reference proteome</keyword>
<name>A0ACB6Z5G3_THEGA</name>
<evidence type="ECO:0000313" key="1">
    <source>
        <dbReference type="EMBL" id="KAF9644625.1"/>
    </source>
</evidence>